<protein>
    <submittedName>
        <fullName evidence="1">Uncharacterized protein</fullName>
    </submittedName>
</protein>
<dbReference type="AlphaFoldDB" id="A0AAW0QQZ8"/>
<evidence type="ECO:0000313" key="1">
    <source>
        <dbReference type="EMBL" id="KAK8099883.1"/>
    </source>
</evidence>
<proteinExistence type="predicted"/>
<organism evidence="1 2">
    <name type="scientific">Apiospora kogelbergensis</name>
    <dbReference type="NCBI Taxonomy" id="1337665"/>
    <lineage>
        <taxon>Eukaryota</taxon>
        <taxon>Fungi</taxon>
        <taxon>Dikarya</taxon>
        <taxon>Ascomycota</taxon>
        <taxon>Pezizomycotina</taxon>
        <taxon>Sordariomycetes</taxon>
        <taxon>Xylariomycetidae</taxon>
        <taxon>Amphisphaeriales</taxon>
        <taxon>Apiosporaceae</taxon>
        <taxon>Apiospora</taxon>
    </lineage>
</organism>
<accession>A0AAW0QQZ8</accession>
<dbReference type="Proteomes" id="UP001392437">
    <property type="component" value="Unassembled WGS sequence"/>
</dbReference>
<dbReference type="EMBL" id="JAQQWP010000009">
    <property type="protein sequence ID" value="KAK8099883.1"/>
    <property type="molecule type" value="Genomic_DNA"/>
</dbReference>
<gene>
    <name evidence="1" type="ORF">PG999_010257</name>
</gene>
<sequence length="335" mass="38769">MQRADLERNRVYIDDSLPPNERFQVPKHVFWFQQALLDNDCSFLKGLQPLNDEEFLRLGSSITKREDNEIEIGDYREIRDWSIEIKNKARTLTEANVSENKWQTFFRDNFFGALQKRFELTPDDTRGSSRLKIYHEYFEDSSDASWNLFKGYRTSDRRGLTCPKPDLTFYFPVHNTNTNFRTIPGGGRWLWSSNAQEHATENFSYRTLAGLAGHGLLYNPCANKLDQQDAAKRYLEQSDLFSFPWLVVEHKKGNVDRNHVVCQAANASMAAVMLMELAAKYAEDQEDQKHVVPVPCITTVGKEVSLWTTYLAEEDSKTAYVSKNILGIPKIWVED</sequence>
<name>A0AAW0QQZ8_9PEZI</name>
<comment type="caution">
    <text evidence="1">The sequence shown here is derived from an EMBL/GenBank/DDBJ whole genome shotgun (WGS) entry which is preliminary data.</text>
</comment>
<evidence type="ECO:0000313" key="2">
    <source>
        <dbReference type="Proteomes" id="UP001392437"/>
    </source>
</evidence>
<keyword evidence="2" id="KW-1185">Reference proteome</keyword>
<reference evidence="1 2" key="1">
    <citation type="submission" date="2023-01" db="EMBL/GenBank/DDBJ databases">
        <title>Analysis of 21 Apiospora genomes using comparative genomics revels a genus with tremendous synthesis potential of carbohydrate active enzymes and secondary metabolites.</title>
        <authorList>
            <person name="Sorensen T."/>
        </authorList>
    </citation>
    <scope>NUCLEOTIDE SEQUENCE [LARGE SCALE GENOMIC DNA]</scope>
    <source>
        <strain evidence="1 2">CBS 117206</strain>
    </source>
</reference>